<dbReference type="EMBL" id="JAAARO010000006">
    <property type="protein sequence ID" value="KAF5747175.1"/>
    <property type="molecule type" value="Genomic_DNA"/>
</dbReference>
<accession>A0A7J7DLD7</accession>
<evidence type="ECO:0000313" key="4">
    <source>
        <dbReference type="Proteomes" id="UP000593562"/>
    </source>
</evidence>
<protein>
    <submittedName>
        <fullName evidence="3">Gibberellin-regulated protein 1-like</fullName>
    </submittedName>
</protein>
<dbReference type="InParanoid" id="A0A7J7DLD7"/>
<keyword evidence="2" id="KW-0732">Signal</keyword>
<evidence type="ECO:0000256" key="2">
    <source>
        <dbReference type="SAM" id="SignalP"/>
    </source>
</evidence>
<feature type="chain" id="PRO_5029555347" evidence="2">
    <location>
        <begin position="25"/>
        <end position="104"/>
    </location>
</feature>
<dbReference type="Pfam" id="PF02704">
    <property type="entry name" value="GASA"/>
    <property type="match status" value="1"/>
</dbReference>
<dbReference type="PANTHER" id="PTHR23201:SF2">
    <property type="entry name" value="GIBBERELLIN-REGULATED PROTEIN 1-RELATED"/>
    <property type="match status" value="1"/>
</dbReference>
<sequence length="104" mass="11332">MAMSKPLIASLLLISLLLLHLVEADHELGNAIYQAPAYPPTQKIDCDGACKGRCRLTKRKDLCKRLCGSCCGRCNCVPPGTSGNYDACYCYAHLTTPDGRRKCP</sequence>
<comment type="similarity">
    <text evidence="1">Belongs to the GASA family.</text>
</comment>
<dbReference type="PANTHER" id="PTHR23201">
    <property type="entry name" value="EXTENSIN, PROLINE-RICH PROTEIN"/>
    <property type="match status" value="1"/>
</dbReference>
<evidence type="ECO:0000256" key="1">
    <source>
        <dbReference type="ARBA" id="ARBA00010582"/>
    </source>
</evidence>
<evidence type="ECO:0000313" key="3">
    <source>
        <dbReference type="EMBL" id="KAF5747175.1"/>
    </source>
</evidence>
<dbReference type="Proteomes" id="UP000593562">
    <property type="component" value="Unassembled WGS sequence"/>
</dbReference>
<gene>
    <name evidence="3" type="ORF">HS088_TW06G01356</name>
</gene>
<dbReference type="InterPro" id="IPR003854">
    <property type="entry name" value="GASA"/>
</dbReference>
<dbReference type="AlphaFoldDB" id="A0A7J7DLD7"/>
<organism evidence="3 4">
    <name type="scientific">Tripterygium wilfordii</name>
    <name type="common">Thunder God vine</name>
    <dbReference type="NCBI Taxonomy" id="458696"/>
    <lineage>
        <taxon>Eukaryota</taxon>
        <taxon>Viridiplantae</taxon>
        <taxon>Streptophyta</taxon>
        <taxon>Embryophyta</taxon>
        <taxon>Tracheophyta</taxon>
        <taxon>Spermatophyta</taxon>
        <taxon>Magnoliopsida</taxon>
        <taxon>eudicotyledons</taxon>
        <taxon>Gunneridae</taxon>
        <taxon>Pentapetalae</taxon>
        <taxon>rosids</taxon>
        <taxon>fabids</taxon>
        <taxon>Celastrales</taxon>
        <taxon>Celastraceae</taxon>
        <taxon>Tripterygium</taxon>
    </lineage>
</organism>
<name>A0A7J7DLD7_TRIWF</name>
<keyword evidence="4" id="KW-1185">Reference proteome</keyword>
<comment type="caution">
    <text evidence="3">The sequence shown here is derived from an EMBL/GenBank/DDBJ whole genome shotgun (WGS) entry which is preliminary data.</text>
</comment>
<reference evidence="3 4" key="1">
    <citation type="journal article" date="2020" name="Nat. Commun.">
        <title>Genome of Tripterygium wilfordii and identification of cytochrome P450 involved in triptolide biosynthesis.</title>
        <authorList>
            <person name="Tu L."/>
            <person name="Su P."/>
            <person name="Zhang Z."/>
            <person name="Gao L."/>
            <person name="Wang J."/>
            <person name="Hu T."/>
            <person name="Zhou J."/>
            <person name="Zhang Y."/>
            <person name="Zhao Y."/>
            <person name="Liu Y."/>
            <person name="Song Y."/>
            <person name="Tong Y."/>
            <person name="Lu Y."/>
            <person name="Yang J."/>
            <person name="Xu C."/>
            <person name="Jia M."/>
            <person name="Peters R.J."/>
            <person name="Huang L."/>
            <person name="Gao W."/>
        </authorList>
    </citation>
    <scope>NUCLEOTIDE SEQUENCE [LARGE SCALE GENOMIC DNA]</scope>
    <source>
        <strain evidence="4">cv. XIE 37</strain>
        <tissue evidence="3">Leaf</tissue>
    </source>
</reference>
<feature type="signal peptide" evidence="2">
    <location>
        <begin position="1"/>
        <end position="24"/>
    </location>
</feature>
<proteinExistence type="inferred from homology"/>